<dbReference type="InterPro" id="IPR036388">
    <property type="entry name" value="WH-like_DNA-bd_sf"/>
</dbReference>
<sequence>MNNLEIKFLGIPSIKLNGTEIHLPFAKAECIIYILAYEKNIMRNKMCSFLWGDVKEEVAKKSLRNAVYTIRRNLYDNIVISPKRSLLQIDDDCDLFTDIREIEKFTINEKTEENDINNYISLYTGEFLECIENKLSLEFEEWLVVLRNKYRKLFVENLKEIISLLMKKNEYSLCEKCCIKLIEIEEFEEAGYRNLMLIYSKQGKYSEAINTYNKLDKTLRENLSVNPSVETRKMFDDILKMHTAIKVVKKKADFYGRKKEIQILKNNFMKFLSNKDFSSYIAYGEAGVGKTRLLEEVTENLYKDFILIKVSCYDVESEFMFKLWDKIFENLTYLIKSININIPSDIIDYVQQAFPTLNIETSDFALDTNIKRNYLFMENYICDMFSIISKREKIIFVIDDLQWADKSSLELLCKVISSNRYKIMFVASCRSENVSSVEKFYMNLCPYKNVSKLELNRFSKLETKEFIQLIMPEVESDSELIYDESEGNPLFITEMMNSLKQGMNEKKITDKMAFLINSRILNLSEGARKLLTICSMFYEAFDIKILSKVTGIKSIELMDLIEELLLKNILKEEKYTDSSYMLIFTHQKIREYIYNNVSNSKRMVLHEIIGEYYESRLNNNKNDRLFHPNLIFHFTRSDNKYKVFKYEMKGMQVILDVSHEIFPIVDDKKTAGVFEYYTDEKVLEEKFEKLKEMYEDLKSQSDEEIYELGLIYLHLYGRFHKDIGNPLKGLEAIRNMIDLSLKKKYYLYAFEGYLQLIQYAINTNELDLMSDTIENAEKVANIASDRAKFGLLLRYKGYLNVLEGKYEDGEKYILQAIDLFNSLADRGKYILNLVAASFYLGESRRLQKKYSKAISFYYKAYELCDDDEDFPALALIFSKIGYTKFELGIYDEAQFYLLKSLKSYNKTIFAWGRAEVYYCLALIYDKKNLKDKSRNYIELAILYSNKYCNNGLNKKSNQFFESIK</sequence>
<dbReference type="InterPro" id="IPR011990">
    <property type="entry name" value="TPR-like_helical_dom_sf"/>
</dbReference>
<dbReference type="SUPFAM" id="SSF52540">
    <property type="entry name" value="P-loop containing nucleoside triphosphate hydrolases"/>
    <property type="match status" value="1"/>
</dbReference>
<feature type="domain" description="Bacterial transcriptional activator" evidence="3">
    <location>
        <begin position="121"/>
        <end position="239"/>
    </location>
</feature>
<dbReference type="RefSeq" id="WP_209511408.1">
    <property type="nucleotide sequence ID" value="NZ_JAGGKS010000004.1"/>
</dbReference>
<dbReference type="InterPro" id="IPR027417">
    <property type="entry name" value="P-loop_NTPase"/>
</dbReference>
<dbReference type="EMBL" id="JAGGKS010000004">
    <property type="protein sequence ID" value="MBP1925657.1"/>
    <property type="molecule type" value="Genomic_DNA"/>
</dbReference>
<evidence type="ECO:0000313" key="5">
    <source>
        <dbReference type="Proteomes" id="UP001519342"/>
    </source>
</evidence>
<dbReference type="InterPro" id="IPR019734">
    <property type="entry name" value="TPR_rpt"/>
</dbReference>
<reference evidence="4 5" key="1">
    <citation type="submission" date="2021-03" db="EMBL/GenBank/DDBJ databases">
        <title>Genomic Encyclopedia of Type Strains, Phase IV (KMG-IV): sequencing the most valuable type-strain genomes for metagenomic binning, comparative biology and taxonomic classification.</title>
        <authorList>
            <person name="Goeker M."/>
        </authorList>
    </citation>
    <scope>NUCLEOTIDE SEQUENCE [LARGE SCALE GENOMIC DNA]</scope>
    <source>
        <strain evidence="4 5">DSM 24004</strain>
    </source>
</reference>
<dbReference type="Pfam" id="PF03704">
    <property type="entry name" value="BTAD"/>
    <property type="match status" value="1"/>
</dbReference>
<keyword evidence="1" id="KW-0547">Nucleotide-binding</keyword>
<dbReference type="Gene3D" id="1.25.40.10">
    <property type="entry name" value="Tetratricopeptide repeat domain"/>
    <property type="match status" value="2"/>
</dbReference>
<comment type="caution">
    <text evidence="4">The sequence shown here is derived from an EMBL/GenBank/DDBJ whole genome shotgun (WGS) entry which is preliminary data.</text>
</comment>
<dbReference type="SMART" id="SM00028">
    <property type="entry name" value="TPR"/>
    <property type="match status" value="6"/>
</dbReference>
<protein>
    <submittedName>
        <fullName evidence="4">DNA-binding SARP family transcriptional activator</fullName>
    </submittedName>
</protein>
<evidence type="ECO:0000256" key="1">
    <source>
        <dbReference type="ARBA" id="ARBA00022741"/>
    </source>
</evidence>
<dbReference type="Gene3D" id="3.40.50.300">
    <property type="entry name" value="P-loop containing nucleotide triphosphate hydrolases"/>
    <property type="match status" value="1"/>
</dbReference>
<evidence type="ECO:0000256" key="2">
    <source>
        <dbReference type="ARBA" id="ARBA00022840"/>
    </source>
</evidence>
<evidence type="ECO:0000259" key="3">
    <source>
        <dbReference type="SMART" id="SM01043"/>
    </source>
</evidence>
<keyword evidence="5" id="KW-1185">Reference proteome</keyword>
<dbReference type="Proteomes" id="UP001519342">
    <property type="component" value="Unassembled WGS sequence"/>
</dbReference>
<evidence type="ECO:0000313" key="4">
    <source>
        <dbReference type="EMBL" id="MBP1925657.1"/>
    </source>
</evidence>
<dbReference type="InterPro" id="IPR041664">
    <property type="entry name" value="AAA_16"/>
</dbReference>
<dbReference type="SMART" id="SM01043">
    <property type="entry name" value="BTAD"/>
    <property type="match status" value="1"/>
</dbReference>
<dbReference type="GO" id="GO:0003677">
    <property type="term" value="F:DNA binding"/>
    <property type="evidence" value="ECO:0007669"/>
    <property type="project" value="UniProtKB-KW"/>
</dbReference>
<keyword evidence="2" id="KW-0067">ATP-binding</keyword>
<name>A0ABS4GD78_9FIRM</name>
<dbReference type="PANTHER" id="PTHR16305">
    <property type="entry name" value="TESTICULAR SOLUBLE ADENYLYL CYCLASE"/>
    <property type="match status" value="1"/>
</dbReference>
<dbReference type="SUPFAM" id="SSF48452">
    <property type="entry name" value="TPR-like"/>
    <property type="match status" value="2"/>
</dbReference>
<dbReference type="PANTHER" id="PTHR16305:SF28">
    <property type="entry name" value="GUANYLATE CYCLASE DOMAIN-CONTAINING PROTEIN"/>
    <property type="match status" value="1"/>
</dbReference>
<dbReference type="InterPro" id="IPR005158">
    <property type="entry name" value="BTAD"/>
</dbReference>
<proteinExistence type="predicted"/>
<accession>A0ABS4GD78</accession>
<organism evidence="4 5">
    <name type="scientific">Sedimentibacter acidaminivorans</name>
    <dbReference type="NCBI Taxonomy" id="913099"/>
    <lineage>
        <taxon>Bacteria</taxon>
        <taxon>Bacillati</taxon>
        <taxon>Bacillota</taxon>
        <taxon>Tissierellia</taxon>
        <taxon>Sedimentibacter</taxon>
    </lineage>
</organism>
<dbReference type="Gene3D" id="1.10.10.10">
    <property type="entry name" value="Winged helix-like DNA-binding domain superfamily/Winged helix DNA-binding domain"/>
    <property type="match status" value="1"/>
</dbReference>
<gene>
    <name evidence="4" type="ORF">J2Z76_001518</name>
</gene>
<keyword evidence="4" id="KW-0238">DNA-binding</keyword>
<dbReference type="Pfam" id="PF13191">
    <property type="entry name" value="AAA_16"/>
    <property type="match status" value="1"/>
</dbReference>